<evidence type="ECO:0000313" key="2">
    <source>
        <dbReference type="WBParaSite" id="nRc.2.0.1.t23616-RA"/>
    </source>
</evidence>
<reference evidence="2" key="1">
    <citation type="submission" date="2022-11" db="UniProtKB">
        <authorList>
            <consortium name="WormBaseParasite"/>
        </authorList>
    </citation>
    <scope>IDENTIFICATION</scope>
</reference>
<proteinExistence type="predicted"/>
<name>A0A915JDC4_ROMCU</name>
<dbReference type="AlphaFoldDB" id="A0A915JDC4"/>
<accession>A0A915JDC4</accession>
<organism evidence="1 2">
    <name type="scientific">Romanomermis culicivorax</name>
    <name type="common">Nematode worm</name>
    <dbReference type="NCBI Taxonomy" id="13658"/>
    <lineage>
        <taxon>Eukaryota</taxon>
        <taxon>Metazoa</taxon>
        <taxon>Ecdysozoa</taxon>
        <taxon>Nematoda</taxon>
        <taxon>Enoplea</taxon>
        <taxon>Dorylaimia</taxon>
        <taxon>Mermithida</taxon>
        <taxon>Mermithoidea</taxon>
        <taxon>Mermithidae</taxon>
        <taxon>Romanomermis</taxon>
    </lineage>
</organism>
<protein>
    <submittedName>
        <fullName evidence="2">Histone H2A/H2B/H3 domain-containing protein</fullName>
    </submittedName>
</protein>
<sequence length="146" mass="16101">MDNWHYCDTEYSEKFGLKVWFAADGSTWELASSSSLPTTISPLSPGSSEDTANGAGFFRFLSLRPPPPTPACPIEAIYSFYPGQAGRSRKSDKLSISVRIAQQTVLAQLVEEALQYYKLLELGHVAIHTKKTNYKLRAPRSGAANE</sequence>
<keyword evidence="1" id="KW-1185">Reference proteome</keyword>
<evidence type="ECO:0000313" key="1">
    <source>
        <dbReference type="Proteomes" id="UP000887565"/>
    </source>
</evidence>
<dbReference type="WBParaSite" id="nRc.2.0.1.t23616-RA">
    <property type="protein sequence ID" value="nRc.2.0.1.t23616-RA"/>
    <property type="gene ID" value="nRc.2.0.1.g23616"/>
</dbReference>
<dbReference type="Proteomes" id="UP000887565">
    <property type="component" value="Unplaced"/>
</dbReference>